<keyword evidence="1" id="KW-0732">Signal</keyword>
<evidence type="ECO:0000259" key="2">
    <source>
        <dbReference type="Pfam" id="PF19657"/>
    </source>
</evidence>
<reference evidence="4" key="1">
    <citation type="submission" date="2016-09" db="EMBL/GenBank/DDBJ databases">
        <authorList>
            <person name="Varghese N."/>
            <person name="Submissions S."/>
        </authorList>
    </citation>
    <scope>NUCLEOTIDE SEQUENCE [LARGE SCALE GENOMIC DNA]</scope>
    <source>
        <strain evidence="4">ANC 3699</strain>
    </source>
</reference>
<organism evidence="3 4">
    <name type="scientific">Acinetobacter marinus</name>
    <dbReference type="NCBI Taxonomy" id="281375"/>
    <lineage>
        <taxon>Bacteria</taxon>
        <taxon>Pseudomonadati</taxon>
        <taxon>Pseudomonadota</taxon>
        <taxon>Gammaproteobacteria</taxon>
        <taxon>Moraxellales</taxon>
        <taxon>Moraxellaceae</taxon>
        <taxon>Acinetobacter</taxon>
    </lineage>
</organism>
<evidence type="ECO:0000256" key="1">
    <source>
        <dbReference type="SAM" id="SignalP"/>
    </source>
</evidence>
<keyword evidence="4" id="KW-1185">Reference proteome</keyword>
<evidence type="ECO:0000313" key="4">
    <source>
        <dbReference type="Proteomes" id="UP000242317"/>
    </source>
</evidence>
<protein>
    <recommendedName>
        <fullName evidence="2">DUF6160 domain-containing protein</fullName>
    </recommendedName>
</protein>
<dbReference type="RefSeq" id="WP_092617984.1">
    <property type="nucleotide sequence ID" value="NZ_FMYK01000003.1"/>
</dbReference>
<feature type="signal peptide" evidence="1">
    <location>
        <begin position="1"/>
        <end position="21"/>
    </location>
</feature>
<dbReference type="EMBL" id="FMYK01000003">
    <property type="protein sequence ID" value="SDC12561.1"/>
    <property type="molecule type" value="Genomic_DNA"/>
</dbReference>
<gene>
    <name evidence="3" type="ORF">SAMN05421749_103208</name>
</gene>
<name>A0A1G6J1G2_9GAMM</name>
<sequence length="317" mass="32014">MKKFTQLTLVSAVAMSGHALAMQSMDDEALSAATGQDGITLVIAGDVHADVIVHDKDGYQSLAVGGAAGPVATLTRTDLGFATATAGNANASGAIVMKGFSIEDTSATRTGIRVHMDADGNAGAPVLNVNIGLPDELTINTGDIYVAESARNSSHAAAYDNMGAYANEVKILDNIEVVLGDASMNLQLGNSTQGAMIQLDGTITDGLVLSGISLYQPKGTAIPYGTGSLQVASTTGDASGDVLAGIHLGGVQLKTTGSNDLIMDTSINAVNGGLLIQSNGAHDINLRDVKLGVASNASIGDVALTNVTLPTLVLTGH</sequence>
<feature type="chain" id="PRO_5017429885" description="DUF6160 domain-containing protein" evidence="1">
    <location>
        <begin position="22"/>
        <end position="317"/>
    </location>
</feature>
<dbReference type="InterPro" id="IPR046158">
    <property type="entry name" value="DUF6160"/>
</dbReference>
<dbReference type="Proteomes" id="UP000242317">
    <property type="component" value="Unassembled WGS sequence"/>
</dbReference>
<dbReference type="AlphaFoldDB" id="A0A1G6J1G2"/>
<proteinExistence type="predicted"/>
<dbReference type="Pfam" id="PF19657">
    <property type="entry name" value="DUF6160"/>
    <property type="match status" value="1"/>
</dbReference>
<dbReference type="OrthoDB" id="6078536at2"/>
<evidence type="ECO:0000313" key="3">
    <source>
        <dbReference type="EMBL" id="SDC12561.1"/>
    </source>
</evidence>
<feature type="domain" description="DUF6160" evidence="2">
    <location>
        <begin position="1"/>
        <end position="59"/>
    </location>
</feature>
<accession>A0A1G6J1G2</accession>